<evidence type="ECO:0000256" key="15">
    <source>
        <dbReference type="PIRSR" id="PIRSR603373-2"/>
    </source>
</evidence>
<evidence type="ECO:0000259" key="17">
    <source>
        <dbReference type="PROSITE" id="PS51711"/>
    </source>
</evidence>
<evidence type="ECO:0000256" key="6">
    <source>
        <dbReference type="ARBA" id="ARBA00022692"/>
    </source>
</evidence>
<dbReference type="GO" id="GO:0015093">
    <property type="term" value="F:ferrous iron transmembrane transporter activity"/>
    <property type="evidence" value="ECO:0007669"/>
    <property type="project" value="UniProtKB-UniRule"/>
</dbReference>
<evidence type="ECO:0000256" key="9">
    <source>
        <dbReference type="ARBA" id="ARBA00023004"/>
    </source>
</evidence>
<dbReference type="InterPro" id="IPR011642">
    <property type="entry name" value="Gate_dom"/>
</dbReference>
<dbReference type="AlphaFoldDB" id="A0A1W1ZVL5"/>
<feature type="transmembrane region" description="Helical" evidence="16">
    <location>
        <begin position="518"/>
        <end position="537"/>
    </location>
</feature>
<feature type="binding site" evidence="14">
    <location>
        <begin position="10"/>
        <end position="17"/>
    </location>
    <ligand>
        <name>GTP</name>
        <dbReference type="ChEBI" id="CHEBI:37565"/>
        <label>1</label>
    </ligand>
</feature>
<evidence type="ECO:0000256" key="16">
    <source>
        <dbReference type="RuleBase" id="RU362098"/>
    </source>
</evidence>
<keyword evidence="15" id="KW-0460">Magnesium</keyword>
<dbReference type="Gene3D" id="1.10.287.1770">
    <property type="match status" value="1"/>
</dbReference>
<dbReference type="PRINTS" id="PR00326">
    <property type="entry name" value="GTP1OBG"/>
</dbReference>
<feature type="transmembrane region" description="Helical" evidence="16">
    <location>
        <begin position="294"/>
        <end position="317"/>
    </location>
</feature>
<feature type="binding site" evidence="15">
    <location>
        <position position="21"/>
    </location>
    <ligand>
        <name>Mg(2+)</name>
        <dbReference type="ChEBI" id="CHEBI:18420"/>
        <label>2</label>
    </ligand>
</feature>
<evidence type="ECO:0000256" key="3">
    <source>
        <dbReference type="ARBA" id="ARBA00022475"/>
    </source>
</evidence>
<feature type="transmembrane region" description="Helical" evidence="16">
    <location>
        <begin position="461"/>
        <end position="480"/>
    </location>
</feature>
<keyword evidence="15" id="KW-0479">Metal-binding</keyword>
<name>A0A1W1ZVL5_9BACT</name>
<dbReference type="FunFam" id="3.40.50.300:FF:000426">
    <property type="entry name" value="Ferrous iron transport protein B"/>
    <property type="match status" value="1"/>
</dbReference>
<dbReference type="PANTHER" id="PTHR43185:SF1">
    <property type="entry name" value="FE(2+) TRANSPORTER FEOB"/>
    <property type="match status" value="1"/>
</dbReference>
<keyword evidence="10" id="KW-0406">Ion transport</keyword>
<feature type="binding site" evidence="14">
    <location>
        <begin position="35"/>
        <end position="39"/>
    </location>
    <ligand>
        <name>GTP</name>
        <dbReference type="ChEBI" id="CHEBI:37565"/>
        <label>2</label>
    </ligand>
</feature>
<keyword evidence="4 16" id="KW-0410">Iron transport</keyword>
<feature type="transmembrane region" description="Helical" evidence="16">
    <location>
        <begin position="394"/>
        <end position="416"/>
    </location>
</feature>
<dbReference type="Pfam" id="PF17910">
    <property type="entry name" value="FeoB_Cyto"/>
    <property type="match status" value="1"/>
</dbReference>
<accession>A0A1W1ZVL5</accession>
<dbReference type="EMBL" id="FWXY01000003">
    <property type="protein sequence ID" value="SMC52098.1"/>
    <property type="molecule type" value="Genomic_DNA"/>
</dbReference>
<evidence type="ECO:0000256" key="10">
    <source>
        <dbReference type="ARBA" id="ARBA00023065"/>
    </source>
</evidence>
<dbReference type="Pfam" id="PF07664">
    <property type="entry name" value="FeoB_C"/>
    <property type="match status" value="1"/>
</dbReference>
<evidence type="ECO:0000313" key="19">
    <source>
        <dbReference type="Proteomes" id="UP000192418"/>
    </source>
</evidence>
<dbReference type="SUPFAM" id="SSF52540">
    <property type="entry name" value="P-loop containing nucleoside triphosphate hydrolases"/>
    <property type="match status" value="1"/>
</dbReference>
<comment type="similarity">
    <text evidence="16">Belongs to the TRAFAC class TrmE-Era-EngA-EngB-Septin-like GTPase superfamily. FeoB GTPase (TC 9.A.8) family.</text>
</comment>
<dbReference type="RefSeq" id="WP_084067168.1">
    <property type="nucleotide sequence ID" value="NZ_FWXY01000003.1"/>
</dbReference>
<keyword evidence="8 16" id="KW-1133">Transmembrane helix</keyword>
<dbReference type="Pfam" id="PF02421">
    <property type="entry name" value="FeoB_N"/>
    <property type="match status" value="1"/>
</dbReference>
<comment type="function">
    <text evidence="16">Probable transporter of a GTP-driven Fe(2+) uptake system.</text>
</comment>
<dbReference type="GO" id="GO:0046872">
    <property type="term" value="F:metal ion binding"/>
    <property type="evidence" value="ECO:0007669"/>
    <property type="project" value="UniProtKB-KW"/>
</dbReference>
<dbReference type="PROSITE" id="PS51711">
    <property type="entry name" value="G_FEOB"/>
    <property type="match status" value="1"/>
</dbReference>
<keyword evidence="6 16" id="KW-0812">Transmembrane</keyword>
<evidence type="ECO:0000256" key="12">
    <source>
        <dbReference type="ARBA" id="ARBA00023136"/>
    </source>
</evidence>
<sequence length="722" mass="79972">MKNVTVALAGNPNSGKTTIFNNLTGARQKVGNWPGVTVEKKEGTLKRNGYELKIVDLPGTYSLTPFSIEEIAARDFILDEKPDVVVNIIDAANLERSLYLAMQIMELDRPVVFALNMADLARSKGISIDAQRLSILLDVPVIFTVGNRDEGMDELVETAVRAAESFPRGTSGRKVKYNREIESLISELKKQLEQHFPGDQPHPVRWTAIKLLESDQVVAESLAERSPDLAQKMTRLAAKSRFRLETLFHDDPEIVLTDDRYGFIAGIVKEVVTLSPRKRADMSRNIDLLLTNRFLGFPIFIFFIWAMFQLTFSLGAYPMEWIESGVSLLSGQLDILLPHGLLKDLLVDGIVAGIGSVIVFLPNILILFFCIALFEDTGYMARTAFLMDRVMHMVGLHGKSFIPMLMGFGCNVPAIMATRSLENRKDRILTILITPFMSCSARLPVYIILAGTFFGTRAGSVIFGLYFTGIVVAIVSGRLFRSTLLRGEDAPFVMELPPYRVPMLKSLVIHMWDRSKMFLKKMGGVILVGSIVIWALSTFPRVETYSRDYSGEIEKLNRQGHIAMAAQGEHGNAQMPGQMVAGILELEKLRNQEQVERSFIGGLGKAMEPLFSPLGIDWRSGVALVTGLVAKEVVVSTMGVLYGIGDSEPDALKAALKKSGMTPLSALSMMVFVLLYVPCLATIFAIWKETSAGWACFNLLYTTSMAWMASFLLYQGGKVLGF</sequence>
<gene>
    <name evidence="18" type="ORF">SAMN02746065_103202</name>
</gene>
<keyword evidence="3" id="KW-1003">Cell membrane</keyword>
<evidence type="ECO:0000256" key="1">
    <source>
        <dbReference type="ARBA" id="ARBA00004429"/>
    </source>
</evidence>
<feature type="binding site" evidence="15">
    <location>
        <position position="25"/>
    </location>
    <ligand>
        <name>Mg(2+)</name>
        <dbReference type="ChEBI" id="CHEBI:18420"/>
        <label>2</label>
    </ligand>
</feature>
<feature type="transmembrane region" description="Helical" evidence="16">
    <location>
        <begin position="622"/>
        <end position="644"/>
    </location>
</feature>
<feature type="transmembrane region" description="Helical" evidence="16">
    <location>
        <begin position="428"/>
        <end position="449"/>
    </location>
</feature>
<dbReference type="InterPro" id="IPR003373">
    <property type="entry name" value="Fe2_transport_prot-B"/>
</dbReference>
<evidence type="ECO:0000256" key="14">
    <source>
        <dbReference type="PIRSR" id="PIRSR603373-1"/>
    </source>
</evidence>
<keyword evidence="12 16" id="KW-0472">Membrane</keyword>
<reference evidence="18 19" key="1">
    <citation type="submission" date="2017-04" db="EMBL/GenBank/DDBJ databases">
        <authorList>
            <person name="Afonso C.L."/>
            <person name="Miller P.J."/>
            <person name="Scott M.A."/>
            <person name="Spackman E."/>
            <person name="Goraichik I."/>
            <person name="Dimitrov K.M."/>
            <person name="Suarez D.L."/>
            <person name="Swayne D.E."/>
        </authorList>
    </citation>
    <scope>NUCLEOTIDE SEQUENCE [LARGE SCALE GENOMIC DNA]</scope>
    <source>
        <strain evidence="18 19">DSM 3385</strain>
    </source>
</reference>
<protein>
    <recommendedName>
        <fullName evidence="13 16">Ferrous iron transport protein B</fullName>
    </recommendedName>
</protein>
<evidence type="ECO:0000256" key="11">
    <source>
        <dbReference type="ARBA" id="ARBA00023134"/>
    </source>
</evidence>
<dbReference type="InterPro" id="IPR041069">
    <property type="entry name" value="FeoB_Cyto"/>
</dbReference>
<keyword evidence="11 14" id="KW-0342">GTP-binding</keyword>
<feature type="transmembrane region" description="Helical" evidence="16">
    <location>
        <begin position="692"/>
        <end position="714"/>
    </location>
</feature>
<dbReference type="Gene3D" id="3.40.50.300">
    <property type="entry name" value="P-loop containing nucleotide triphosphate hydrolases"/>
    <property type="match status" value="1"/>
</dbReference>
<evidence type="ECO:0000256" key="4">
    <source>
        <dbReference type="ARBA" id="ARBA00022496"/>
    </source>
</evidence>
<evidence type="ECO:0000256" key="13">
    <source>
        <dbReference type="NCBIfam" id="TIGR00437"/>
    </source>
</evidence>
<dbReference type="InterPro" id="IPR030389">
    <property type="entry name" value="G_FEOB_dom"/>
</dbReference>
<dbReference type="CDD" id="cd01879">
    <property type="entry name" value="FeoB"/>
    <property type="match status" value="1"/>
</dbReference>
<dbReference type="GO" id="GO:0005525">
    <property type="term" value="F:GTP binding"/>
    <property type="evidence" value="ECO:0007669"/>
    <property type="project" value="UniProtKB-KW"/>
</dbReference>
<comment type="subcellular location">
    <subcellularLocation>
        <location evidence="1 16">Cell inner membrane</location>
        <topology evidence="1 16">Multi-pass membrane protein</topology>
    </subcellularLocation>
</comment>
<evidence type="ECO:0000256" key="7">
    <source>
        <dbReference type="ARBA" id="ARBA00022741"/>
    </source>
</evidence>
<feature type="transmembrane region" description="Helical" evidence="16">
    <location>
        <begin position="345"/>
        <end position="374"/>
    </location>
</feature>
<dbReference type="Pfam" id="PF07670">
    <property type="entry name" value="Gate"/>
    <property type="match status" value="2"/>
</dbReference>
<dbReference type="OrthoDB" id="9809127at2"/>
<keyword evidence="2 16" id="KW-0813">Transport</keyword>
<dbReference type="NCBIfam" id="TIGR00437">
    <property type="entry name" value="feoB"/>
    <property type="match status" value="1"/>
</dbReference>
<dbReference type="PANTHER" id="PTHR43185">
    <property type="entry name" value="FERROUS IRON TRANSPORT PROTEIN B"/>
    <property type="match status" value="1"/>
</dbReference>
<dbReference type="InterPro" id="IPR011640">
    <property type="entry name" value="Fe2_transport_prot_B_C"/>
</dbReference>
<keyword evidence="7 14" id="KW-0547">Nucleotide-binding</keyword>
<feature type="domain" description="FeoB-type G" evidence="17">
    <location>
        <begin position="3"/>
        <end position="165"/>
    </location>
</feature>
<dbReference type="InterPro" id="IPR006073">
    <property type="entry name" value="GTP-bd"/>
</dbReference>
<evidence type="ECO:0000313" key="18">
    <source>
        <dbReference type="EMBL" id="SMC52098.1"/>
    </source>
</evidence>
<feature type="binding site" evidence="15">
    <location>
        <position position="24"/>
    </location>
    <ligand>
        <name>Mg(2+)</name>
        <dbReference type="ChEBI" id="CHEBI:18420"/>
        <label>2</label>
    </ligand>
</feature>
<evidence type="ECO:0000256" key="8">
    <source>
        <dbReference type="ARBA" id="ARBA00022989"/>
    </source>
</evidence>
<feature type="binding site" evidence="14">
    <location>
        <begin position="116"/>
        <end position="119"/>
    </location>
    <ligand>
        <name>GTP</name>
        <dbReference type="ChEBI" id="CHEBI:37565"/>
        <label>4</label>
    </ligand>
</feature>
<evidence type="ECO:0000256" key="5">
    <source>
        <dbReference type="ARBA" id="ARBA00022519"/>
    </source>
</evidence>
<evidence type="ECO:0000256" key="2">
    <source>
        <dbReference type="ARBA" id="ARBA00022448"/>
    </source>
</evidence>
<dbReference type="STRING" id="1121400.SAMN02746065_103202"/>
<feature type="binding site" evidence="14">
    <location>
        <begin position="56"/>
        <end position="59"/>
    </location>
    <ligand>
        <name>GTP</name>
        <dbReference type="ChEBI" id="CHEBI:37565"/>
        <label>3</label>
    </ligand>
</feature>
<keyword evidence="5" id="KW-0997">Cell inner membrane</keyword>
<keyword evidence="9 16" id="KW-0408">Iron</keyword>
<dbReference type="GO" id="GO:0005886">
    <property type="term" value="C:plasma membrane"/>
    <property type="evidence" value="ECO:0007669"/>
    <property type="project" value="UniProtKB-SubCell"/>
</dbReference>
<proteinExistence type="inferred from homology"/>
<feature type="transmembrane region" description="Helical" evidence="16">
    <location>
        <begin position="664"/>
        <end position="686"/>
    </location>
</feature>
<keyword evidence="19" id="KW-1185">Reference proteome</keyword>
<dbReference type="InterPro" id="IPR027417">
    <property type="entry name" value="P-loop_NTPase"/>
</dbReference>
<organism evidence="18 19">
    <name type="scientific">Desulfocicer vacuolatum DSM 3385</name>
    <dbReference type="NCBI Taxonomy" id="1121400"/>
    <lineage>
        <taxon>Bacteria</taxon>
        <taxon>Pseudomonadati</taxon>
        <taxon>Thermodesulfobacteriota</taxon>
        <taxon>Desulfobacteria</taxon>
        <taxon>Desulfobacterales</taxon>
        <taxon>Desulfobacteraceae</taxon>
        <taxon>Desulfocicer</taxon>
    </lineage>
</organism>
<dbReference type="InterPro" id="IPR050860">
    <property type="entry name" value="FeoB_GTPase"/>
</dbReference>
<dbReference type="Proteomes" id="UP000192418">
    <property type="component" value="Unassembled WGS sequence"/>
</dbReference>